<dbReference type="RefSeq" id="WP_170302931.1">
    <property type="nucleotide sequence ID" value="NZ_BKAJ01000031.1"/>
</dbReference>
<keyword evidence="2" id="KW-0503">Monooxygenase</keyword>
<dbReference type="AlphaFoldDB" id="A0A512N6B1"/>
<protein>
    <submittedName>
        <fullName evidence="4">Luciferase</fullName>
    </submittedName>
</protein>
<evidence type="ECO:0000256" key="2">
    <source>
        <dbReference type="ARBA" id="ARBA00023033"/>
    </source>
</evidence>
<name>A0A512N6B1_9HYPH</name>
<comment type="caution">
    <text evidence="4">The sequence shown here is derived from an EMBL/GenBank/DDBJ whole genome shotgun (WGS) entry which is preliminary data.</text>
</comment>
<dbReference type="InterPro" id="IPR050766">
    <property type="entry name" value="Bact_Lucif_Oxidored"/>
</dbReference>
<dbReference type="PANTHER" id="PTHR30137">
    <property type="entry name" value="LUCIFERASE-LIKE MONOOXYGENASE"/>
    <property type="match status" value="1"/>
</dbReference>
<keyword evidence="5" id="KW-1185">Reference proteome</keyword>
<sequence length="399" mass="45045">MKVFVFDLLAYGENLEHVKVGPELPYPLSREFFKADVAVRTYAEHLAAWEEMDRLGYDGVGFNEHHCSPYGLMNSPNLMASAAAQRTKRLKLLIYGNLLPLHEPLRLAEELAMIDCLSDGRLISGFARGIPREYQVHNVPLAESRARFEEAYDIVTRAWTEDVFSYSGKFWSYKDVAIWPRPVQRPHPEIWIPIVGSKESIEFAGRHNIPITPGLGGGGLRDDIIRYYAKCLAAAGHRLTPNHLSLGVHAYVADSKAQAVKEMGPYHLYFNRTLFSHGNFTETALQRQAGYSTAQSTDYVRPENQRAAALLREDFRNTTMADVERLAEAWPWGTADEVARRIIAQADAAGANMVQISLNRGAMPHEMFIEQIRRFAREVLPILQAHRVERVPAVEEMAA</sequence>
<keyword evidence="1" id="KW-0560">Oxidoreductase</keyword>
<dbReference type="Gene3D" id="3.20.20.30">
    <property type="entry name" value="Luciferase-like domain"/>
    <property type="match status" value="1"/>
</dbReference>
<dbReference type="InterPro" id="IPR036661">
    <property type="entry name" value="Luciferase-like_sf"/>
</dbReference>
<feature type="domain" description="Luciferase-like" evidence="3">
    <location>
        <begin position="41"/>
        <end position="350"/>
    </location>
</feature>
<accession>A0A512N6B1</accession>
<evidence type="ECO:0000256" key="1">
    <source>
        <dbReference type="ARBA" id="ARBA00023002"/>
    </source>
</evidence>
<dbReference type="GO" id="GO:0005829">
    <property type="term" value="C:cytosol"/>
    <property type="evidence" value="ECO:0007669"/>
    <property type="project" value="TreeGrafter"/>
</dbReference>
<evidence type="ECO:0000313" key="5">
    <source>
        <dbReference type="Proteomes" id="UP000321058"/>
    </source>
</evidence>
<evidence type="ECO:0000313" key="4">
    <source>
        <dbReference type="EMBL" id="GEP54530.1"/>
    </source>
</evidence>
<dbReference type="GO" id="GO:0004497">
    <property type="term" value="F:monooxygenase activity"/>
    <property type="evidence" value="ECO:0007669"/>
    <property type="project" value="UniProtKB-KW"/>
</dbReference>
<dbReference type="Pfam" id="PF00296">
    <property type="entry name" value="Bac_luciferase"/>
    <property type="match status" value="1"/>
</dbReference>
<dbReference type="SUPFAM" id="SSF51679">
    <property type="entry name" value="Bacterial luciferase-like"/>
    <property type="match status" value="1"/>
</dbReference>
<dbReference type="GO" id="GO:0016705">
    <property type="term" value="F:oxidoreductase activity, acting on paired donors, with incorporation or reduction of molecular oxygen"/>
    <property type="evidence" value="ECO:0007669"/>
    <property type="project" value="InterPro"/>
</dbReference>
<dbReference type="PANTHER" id="PTHR30137:SF8">
    <property type="entry name" value="BLR5498 PROTEIN"/>
    <property type="match status" value="1"/>
</dbReference>
<dbReference type="InterPro" id="IPR011251">
    <property type="entry name" value="Luciferase-like_dom"/>
</dbReference>
<proteinExistence type="predicted"/>
<dbReference type="EMBL" id="BKAJ01000031">
    <property type="protein sequence ID" value="GEP54530.1"/>
    <property type="molecule type" value="Genomic_DNA"/>
</dbReference>
<dbReference type="Proteomes" id="UP000321058">
    <property type="component" value="Unassembled WGS sequence"/>
</dbReference>
<gene>
    <name evidence="4" type="ORF">RSO01_16960</name>
</gene>
<organism evidence="4 5">
    <name type="scientific">Reyranella soli</name>
    <dbReference type="NCBI Taxonomy" id="1230389"/>
    <lineage>
        <taxon>Bacteria</taxon>
        <taxon>Pseudomonadati</taxon>
        <taxon>Pseudomonadota</taxon>
        <taxon>Alphaproteobacteria</taxon>
        <taxon>Hyphomicrobiales</taxon>
        <taxon>Reyranellaceae</taxon>
        <taxon>Reyranella</taxon>
    </lineage>
</organism>
<evidence type="ECO:0000259" key="3">
    <source>
        <dbReference type="Pfam" id="PF00296"/>
    </source>
</evidence>
<reference evidence="4 5" key="1">
    <citation type="submission" date="2019-07" db="EMBL/GenBank/DDBJ databases">
        <title>Whole genome shotgun sequence of Reyranella soli NBRC 108950.</title>
        <authorList>
            <person name="Hosoyama A."/>
            <person name="Uohara A."/>
            <person name="Ohji S."/>
            <person name="Ichikawa N."/>
        </authorList>
    </citation>
    <scope>NUCLEOTIDE SEQUENCE [LARGE SCALE GENOMIC DNA]</scope>
    <source>
        <strain evidence="4 5">NBRC 108950</strain>
    </source>
</reference>